<evidence type="ECO:0000256" key="5">
    <source>
        <dbReference type="SAM" id="MobiDB-lite"/>
    </source>
</evidence>
<feature type="transmembrane region" description="Helical" evidence="6">
    <location>
        <begin position="450"/>
        <end position="469"/>
    </location>
</feature>
<evidence type="ECO:0000256" key="2">
    <source>
        <dbReference type="ARBA" id="ARBA00022692"/>
    </source>
</evidence>
<feature type="transmembrane region" description="Helical" evidence="6">
    <location>
        <begin position="369"/>
        <end position="391"/>
    </location>
</feature>
<accession>B8BSC6</accession>
<organism evidence="7 8">
    <name type="scientific">Thalassiosira pseudonana</name>
    <name type="common">Marine diatom</name>
    <name type="synonym">Cyclotella nana</name>
    <dbReference type="NCBI Taxonomy" id="35128"/>
    <lineage>
        <taxon>Eukaryota</taxon>
        <taxon>Sar</taxon>
        <taxon>Stramenopiles</taxon>
        <taxon>Ochrophyta</taxon>
        <taxon>Bacillariophyta</taxon>
        <taxon>Coscinodiscophyceae</taxon>
        <taxon>Thalassiosirophycidae</taxon>
        <taxon>Thalassiosirales</taxon>
        <taxon>Thalassiosiraceae</taxon>
        <taxon>Thalassiosira</taxon>
    </lineage>
</organism>
<feature type="compositionally biased region" description="Polar residues" evidence="5">
    <location>
        <begin position="12"/>
        <end position="31"/>
    </location>
</feature>
<proteinExistence type="predicted"/>
<dbReference type="GeneID" id="7452550"/>
<comment type="subcellular location">
    <subcellularLocation>
        <location evidence="1">Membrane</location>
        <topology evidence="1">Multi-pass membrane protein</topology>
    </subcellularLocation>
</comment>
<keyword evidence="8" id="KW-1185">Reference proteome</keyword>
<dbReference type="RefSeq" id="XP_002286465.1">
    <property type="nucleotide sequence ID" value="XM_002286429.1"/>
</dbReference>
<dbReference type="PaxDb" id="35128-Thaps1937"/>
<evidence type="ECO:0000256" key="1">
    <source>
        <dbReference type="ARBA" id="ARBA00004141"/>
    </source>
</evidence>
<evidence type="ECO:0000313" key="7">
    <source>
        <dbReference type="EMBL" id="EED96106.1"/>
    </source>
</evidence>
<dbReference type="Proteomes" id="UP000001449">
    <property type="component" value="Chromosome 1"/>
</dbReference>
<feature type="region of interest" description="Disordered" evidence="5">
    <location>
        <begin position="1"/>
        <end position="49"/>
    </location>
</feature>
<feature type="compositionally biased region" description="Low complexity" evidence="5">
    <location>
        <begin position="32"/>
        <end position="44"/>
    </location>
</feature>
<feature type="transmembrane region" description="Helical" evidence="6">
    <location>
        <begin position="338"/>
        <end position="357"/>
    </location>
</feature>
<evidence type="ECO:0008006" key="9">
    <source>
        <dbReference type="Google" id="ProtNLM"/>
    </source>
</evidence>
<feature type="region of interest" description="Disordered" evidence="5">
    <location>
        <begin position="160"/>
        <end position="179"/>
    </location>
</feature>
<dbReference type="InterPro" id="IPR013714">
    <property type="entry name" value="Golgi_TVP15"/>
</dbReference>
<evidence type="ECO:0000313" key="8">
    <source>
        <dbReference type="Proteomes" id="UP000001449"/>
    </source>
</evidence>
<dbReference type="PANTHER" id="PTHR28128:SF1">
    <property type="entry name" value="GOLGI APPARATUS MEMBRANE PROTEIN TVP15"/>
    <property type="match status" value="1"/>
</dbReference>
<dbReference type="KEGG" id="tps:THAPSDRAFT_1937"/>
<evidence type="ECO:0000256" key="4">
    <source>
        <dbReference type="ARBA" id="ARBA00023136"/>
    </source>
</evidence>
<evidence type="ECO:0000256" key="3">
    <source>
        <dbReference type="ARBA" id="ARBA00022989"/>
    </source>
</evidence>
<reference evidence="7 8" key="1">
    <citation type="journal article" date="2004" name="Science">
        <title>The genome of the diatom Thalassiosira pseudonana: ecology, evolution, and metabolism.</title>
        <authorList>
            <person name="Armbrust E.V."/>
            <person name="Berges J.A."/>
            <person name="Bowler C."/>
            <person name="Green B.R."/>
            <person name="Martinez D."/>
            <person name="Putnam N.H."/>
            <person name="Zhou S."/>
            <person name="Allen A.E."/>
            <person name="Apt K.E."/>
            <person name="Bechner M."/>
            <person name="Brzezinski M.A."/>
            <person name="Chaal B.K."/>
            <person name="Chiovitti A."/>
            <person name="Davis A.K."/>
            <person name="Demarest M.S."/>
            <person name="Detter J.C."/>
            <person name="Glavina T."/>
            <person name="Goodstein D."/>
            <person name="Hadi M.Z."/>
            <person name="Hellsten U."/>
            <person name="Hildebrand M."/>
            <person name="Jenkins B.D."/>
            <person name="Jurka J."/>
            <person name="Kapitonov V.V."/>
            <person name="Kroger N."/>
            <person name="Lau W.W."/>
            <person name="Lane T.W."/>
            <person name="Larimer F.W."/>
            <person name="Lippmeier J.C."/>
            <person name="Lucas S."/>
            <person name="Medina M."/>
            <person name="Montsant A."/>
            <person name="Obornik M."/>
            <person name="Parker M.S."/>
            <person name="Palenik B."/>
            <person name="Pazour G.J."/>
            <person name="Richardson P.M."/>
            <person name="Rynearson T.A."/>
            <person name="Saito M.A."/>
            <person name="Schwartz D.C."/>
            <person name="Thamatrakoln K."/>
            <person name="Valentin K."/>
            <person name="Vardi A."/>
            <person name="Wilkerson F.P."/>
            <person name="Rokhsar D.S."/>
        </authorList>
    </citation>
    <scope>NUCLEOTIDE SEQUENCE [LARGE SCALE GENOMIC DNA]</scope>
    <source>
        <strain evidence="7 8">CCMP1335</strain>
    </source>
</reference>
<dbReference type="AlphaFoldDB" id="B8BSC6"/>
<dbReference type="PANTHER" id="PTHR28128">
    <property type="entry name" value="GOLGI APPARATUS MEMBRANE PROTEIN TVP15"/>
    <property type="match status" value="1"/>
</dbReference>
<reference evidence="7 8" key="2">
    <citation type="journal article" date="2008" name="Nature">
        <title>The Phaeodactylum genome reveals the evolutionary history of diatom genomes.</title>
        <authorList>
            <person name="Bowler C."/>
            <person name="Allen A.E."/>
            <person name="Badger J.H."/>
            <person name="Grimwood J."/>
            <person name="Jabbari K."/>
            <person name="Kuo A."/>
            <person name="Maheswari U."/>
            <person name="Martens C."/>
            <person name="Maumus F."/>
            <person name="Otillar R.P."/>
            <person name="Rayko E."/>
            <person name="Salamov A."/>
            <person name="Vandepoele K."/>
            <person name="Beszteri B."/>
            <person name="Gruber A."/>
            <person name="Heijde M."/>
            <person name="Katinka M."/>
            <person name="Mock T."/>
            <person name="Valentin K."/>
            <person name="Verret F."/>
            <person name="Berges J.A."/>
            <person name="Brownlee C."/>
            <person name="Cadoret J.P."/>
            <person name="Chiovitti A."/>
            <person name="Choi C.J."/>
            <person name="Coesel S."/>
            <person name="De Martino A."/>
            <person name="Detter J.C."/>
            <person name="Durkin C."/>
            <person name="Falciatore A."/>
            <person name="Fournet J."/>
            <person name="Haruta M."/>
            <person name="Huysman M.J."/>
            <person name="Jenkins B.D."/>
            <person name="Jiroutova K."/>
            <person name="Jorgensen R.E."/>
            <person name="Joubert Y."/>
            <person name="Kaplan A."/>
            <person name="Kroger N."/>
            <person name="Kroth P.G."/>
            <person name="La Roche J."/>
            <person name="Lindquist E."/>
            <person name="Lommer M."/>
            <person name="Martin-Jezequel V."/>
            <person name="Lopez P.J."/>
            <person name="Lucas S."/>
            <person name="Mangogna M."/>
            <person name="McGinnis K."/>
            <person name="Medlin L.K."/>
            <person name="Montsant A."/>
            <person name="Oudot-Le Secq M.P."/>
            <person name="Napoli C."/>
            <person name="Obornik M."/>
            <person name="Parker M.S."/>
            <person name="Petit J.L."/>
            <person name="Porcel B.M."/>
            <person name="Poulsen N."/>
            <person name="Robison M."/>
            <person name="Rychlewski L."/>
            <person name="Rynearson T.A."/>
            <person name="Schmutz J."/>
            <person name="Shapiro H."/>
            <person name="Siaut M."/>
            <person name="Stanley M."/>
            <person name="Sussman M.R."/>
            <person name="Taylor A.R."/>
            <person name="Vardi A."/>
            <person name="von Dassow P."/>
            <person name="Vyverman W."/>
            <person name="Willis A."/>
            <person name="Wyrwicz L.S."/>
            <person name="Rokhsar D.S."/>
            <person name="Weissenbach J."/>
            <person name="Armbrust E.V."/>
            <person name="Green B.R."/>
            <person name="Van de Peer Y."/>
            <person name="Grigoriev I.V."/>
        </authorList>
    </citation>
    <scope>NUCLEOTIDE SEQUENCE [LARGE SCALE GENOMIC DNA]</scope>
    <source>
        <strain evidence="7 8">CCMP1335</strain>
    </source>
</reference>
<dbReference type="EMBL" id="CM000638">
    <property type="protein sequence ID" value="EED96106.1"/>
    <property type="molecule type" value="Genomic_DNA"/>
</dbReference>
<protein>
    <recommendedName>
        <fullName evidence="9">EF-hand domain-containing protein</fullName>
    </recommendedName>
</protein>
<keyword evidence="4 6" id="KW-0472">Membrane</keyword>
<evidence type="ECO:0000256" key="6">
    <source>
        <dbReference type="SAM" id="Phobius"/>
    </source>
</evidence>
<feature type="region of interest" description="Disordered" evidence="5">
    <location>
        <begin position="119"/>
        <end position="145"/>
    </location>
</feature>
<name>B8BSC6_THAPS</name>
<dbReference type="HOGENOM" id="CLU_474522_0_0_1"/>
<sequence>MGRFSVFKKSNKNANATVSKGSGNNSNKQTTSFKNSQRKSSSSKRVNTYPSDYIRYDNFDAAESIASSEQAKQEAEPSLLELWGSTLSTSAAAVTNGASSLGNNVSSWYSNIFLDDAEDEDDCDTRDEQQKRSSSRRSKSSKKRSDVDIVRKDVYTLDEEDARHVKQSRSTSTSRRVTFDDEEATGDYILDEDETRNDTAAYISDRERIMNQLRDRETEEDDSIDYSSADNTLMETDNATTDGVVAADPTHAVDTASLVNVSSSSFETSLPNNYPIQQGYHPYDPTIGNMSLQAYRHYQIQQKLKEKKHLQFLEEQKQIKLEREAERMEPRRRGSKPIVSFRVLSFASGVTLIGSAVYTDVVNCQNGNIFGFMNILVSIYLYMFGMFTCLLESGDPTYNTATFSNYCFSCKCLTNMRIGLLNSASFLRQPFGRGLFYIFSGTLAMSELNIPSYVAGGCITLIGLVWLVLGFRINHKLEKALRVIDDEAMALELYTSHINPQGMLDEKGFTRILQLVDSSITKLDIYAAFLNVKTDSDGHVTYENWRTWWLTKRTQDGTVKCGRGGRAMGLVCYEL</sequence>
<dbReference type="InParanoid" id="B8BSC6"/>
<keyword evidence="2 6" id="KW-0812">Transmembrane</keyword>
<dbReference type="GO" id="GO:0016020">
    <property type="term" value="C:membrane"/>
    <property type="evidence" value="ECO:0007669"/>
    <property type="project" value="UniProtKB-SubCell"/>
</dbReference>
<gene>
    <name evidence="7" type="ORF">THAPSDRAFT_1937</name>
</gene>
<feature type="compositionally biased region" description="Basic residues" evidence="5">
    <location>
        <begin position="133"/>
        <end position="142"/>
    </location>
</feature>
<keyword evidence="3 6" id="KW-1133">Transmembrane helix</keyword>